<organism>
    <name type="scientific">Physcomitrium patens</name>
    <name type="common">Spreading-leaved earth moss</name>
    <name type="synonym">Physcomitrella patens</name>
    <dbReference type="NCBI Taxonomy" id="3218"/>
    <lineage>
        <taxon>Eukaryota</taxon>
        <taxon>Viridiplantae</taxon>
        <taxon>Streptophyta</taxon>
        <taxon>Embryophyta</taxon>
        <taxon>Bryophyta</taxon>
        <taxon>Bryophytina</taxon>
        <taxon>Bryopsida</taxon>
        <taxon>Funariidae</taxon>
        <taxon>Funariales</taxon>
        <taxon>Funariaceae</taxon>
        <taxon>Physcomitrium</taxon>
    </lineage>
</organism>
<gene>
    <name evidence="1" type="ORF">PHYPADRAFT_157869</name>
</gene>
<dbReference type="PANTHER" id="PTHR10000:SF25">
    <property type="entry name" value="PHOSPHATASE YKRA-RELATED"/>
    <property type="match status" value="1"/>
</dbReference>
<dbReference type="HOGENOM" id="CLU_1736825_0_0_1"/>
<protein>
    <submittedName>
        <fullName evidence="1">Predicted protein</fullName>
    </submittedName>
</protein>
<accession>A9U6P7</accession>
<dbReference type="PANTHER" id="PTHR10000">
    <property type="entry name" value="PHOSPHOSERINE PHOSPHATASE"/>
    <property type="match status" value="1"/>
</dbReference>
<dbReference type="EMBL" id="DS546129">
    <property type="protein sequence ID" value="EDQ48655.1"/>
    <property type="molecule type" value="Genomic_DNA"/>
</dbReference>
<dbReference type="SUPFAM" id="SSF56784">
    <property type="entry name" value="HAD-like"/>
    <property type="match status" value="1"/>
</dbReference>
<dbReference type="GO" id="GO:0016791">
    <property type="term" value="F:phosphatase activity"/>
    <property type="evidence" value="ECO:0007669"/>
    <property type="project" value="UniProtKB-ARBA"/>
</dbReference>
<evidence type="ECO:0000313" key="1">
    <source>
        <dbReference type="EMBL" id="EDQ48655.1"/>
    </source>
</evidence>
<dbReference type="Gene3D" id="3.30.1240.10">
    <property type="match status" value="1"/>
</dbReference>
<dbReference type="NCBIfam" id="TIGR01484">
    <property type="entry name" value="HAD-SF-IIB"/>
    <property type="match status" value="1"/>
</dbReference>
<dbReference type="PROSITE" id="PS01229">
    <property type="entry name" value="COF_2"/>
    <property type="match status" value="1"/>
</dbReference>
<dbReference type="AlphaFoldDB" id="A9U6P7"/>
<dbReference type="InterPro" id="IPR023214">
    <property type="entry name" value="HAD_sf"/>
</dbReference>
<name>A9U6P7_PHYPA</name>
<dbReference type="InterPro" id="IPR006379">
    <property type="entry name" value="HAD-SF_hydro_IIB"/>
</dbReference>
<dbReference type="InterPro" id="IPR036412">
    <property type="entry name" value="HAD-like_sf"/>
</dbReference>
<dbReference type="Gene3D" id="3.40.50.1000">
    <property type="entry name" value="HAD superfamily/HAD-like"/>
    <property type="match status" value="1"/>
</dbReference>
<proteinExistence type="predicted"/>
<dbReference type="Pfam" id="PF08282">
    <property type="entry name" value="Hydrolase_3"/>
    <property type="match status" value="1"/>
</dbReference>
<sequence>MNGLGAEDDRVKKALEETLGLTLYPEKIALLLEEIYCICLYADESEAQKFIDYFPSLRFERFHNYVLNVLEQTDVSKLTAVKKVLDYYKIDKANAIAFGDGGNDIEMIEYVGMGIAMGNSADKLKMKANFVTKKASEDGIHYALSKFGII</sequence>
<reference evidence="1" key="1">
    <citation type="journal article" date="2008" name="Science">
        <title>The Physcomitrella genome reveals evolutionary insights into the conquest of land by plants.</title>
        <authorList>
            <person name="Rensing S."/>
            <person name="Lang D."/>
            <person name="Zimmer A."/>
            <person name="Terry A."/>
            <person name="Salamov A."/>
            <person name="Shapiro H."/>
            <person name="Nishiyama T."/>
            <person name="Perroud P.-F."/>
            <person name="Lindquist E."/>
            <person name="Kamisugi Y."/>
            <person name="Tanahashi T."/>
            <person name="Sakakibara K."/>
            <person name="Fujita T."/>
            <person name="Oishi K."/>
            <person name="Shin-I T."/>
            <person name="Kuroki Y."/>
            <person name="Toyoda A."/>
            <person name="Suzuki Y."/>
            <person name="Hashimoto A."/>
            <person name="Yamaguchi K."/>
            <person name="Sugano A."/>
            <person name="Kohara Y."/>
            <person name="Fujiyama A."/>
            <person name="Anterola A."/>
            <person name="Aoki S."/>
            <person name="Ashton N."/>
            <person name="Barbazuk W.B."/>
            <person name="Barker E."/>
            <person name="Bennetzen J."/>
            <person name="Bezanilla M."/>
            <person name="Blankenship R."/>
            <person name="Cho S.H."/>
            <person name="Dutcher S."/>
            <person name="Estelle M."/>
            <person name="Fawcett J.A."/>
            <person name="Gundlach H."/>
            <person name="Hanada K."/>
            <person name="Heyl A."/>
            <person name="Hicks K.A."/>
            <person name="Hugh J."/>
            <person name="Lohr M."/>
            <person name="Mayer K."/>
            <person name="Melkozernov A."/>
            <person name="Murata T."/>
            <person name="Nelson D."/>
            <person name="Pils B."/>
            <person name="Prigge M."/>
            <person name="Reiss B."/>
            <person name="Renner T."/>
            <person name="Rombauts S."/>
            <person name="Rushton P."/>
            <person name="Sanderfoot A."/>
            <person name="Schween G."/>
            <person name="Shiu S.-H."/>
            <person name="Stueber K."/>
            <person name="Theodoulou F.L."/>
            <person name="Tu H."/>
            <person name="Van de Peer Y."/>
            <person name="Verrier P.J."/>
            <person name="Waters E."/>
            <person name="Wood A."/>
            <person name="Yang L."/>
            <person name="Cove D."/>
            <person name="Cuming A."/>
            <person name="Hasebe M."/>
            <person name="Lucas S."/>
            <person name="Mishler D.B."/>
            <person name="Reski R."/>
            <person name="Grigoriev I."/>
            <person name="Quatrano R.S."/>
            <person name="Boore J.L."/>
        </authorList>
    </citation>
    <scope>NUCLEOTIDE SEQUENCE [LARGE SCALE GENOMIC DNA]</scope>
</reference>